<reference evidence="2" key="1">
    <citation type="journal article" date="2019" name="PLoS Negl. Trop. Dis.">
        <title>Revisiting the worldwide diversity of Leptospira species in the environment.</title>
        <authorList>
            <person name="Vincent A.T."/>
            <person name="Schiettekatte O."/>
            <person name="Bourhy P."/>
            <person name="Veyrier F.J."/>
            <person name="Picardeau M."/>
        </authorList>
    </citation>
    <scope>NUCLEOTIDE SEQUENCE [LARGE SCALE GENOMIC DNA]</scope>
    <source>
        <strain evidence="2">201400974</strain>
    </source>
</reference>
<sequence length="228" mass="26523">MIEKLIRKIRKATVTGNSDLGGFLSFSQEGEDMILREIFENKSQGFYVDIGAYDPVRFSNTNYFYQLGWSGINIEPSPDAIERFNLKRTRDINLNFGVSGQSGNLDYYSFEEAALNTFDSERVVFLEKNSPYRSNKKLNIPVLPLAEILSRHCANKQIDFMNIDVEWHELDVLKSNDWNRFRPNVLLVEILNFDFETVSKDPVHMLLQDLGYKFECKTPRTSFYLDTK</sequence>
<dbReference type="SUPFAM" id="SSF53335">
    <property type="entry name" value="S-adenosyl-L-methionine-dependent methyltransferases"/>
    <property type="match status" value="1"/>
</dbReference>
<proteinExistence type="predicted"/>
<evidence type="ECO:0000313" key="3">
    <source>
        <dbReference type="Proteomes" id="UP000298264"/>
    </source>
</evidence>
<dbReference type="OrthoDB" id="9801609at2"/>
<dbReference type="GO" id="GO:0008168">
    <property type="term" value="F:methyltransferase activity"/>
    <property type="evidence" value="ECO:0007669"/>
    <property type="project" value="UniProtKB-KW"/>
</dbReference>
<keyword evidence="3" id="KW-1185">Reference proteome</keyword>
<dbReference type="GO" id="GO:0016197">
    <property type="term" value="P:endosomal transport"/>
    <property type="evidence" value="ECO:0007669"/>
    <property type="project" value="TreeGrafter"/>
</dbReference>
<dbReference type="InterPro" id="IPR029063">
    <property type="entry name" value="SAM-dependent_MTases_sf"/>
</dbReference>
<dbReference type="AlphaFoldDB" id="A0A4R9LKA0"/>
<comment type="caution">
    <text evidence="2">The sequence shown here is derived from an EMBL/GenBank/DDBJ whole genome shotgun (WGS) entry which is preliminary data.</text>
</comment>
<dbReference type="RefSeq" id="WP_135764995.1">
    <property type="nucleotide sequence ID" value="NZ_RQHV01000061.1"/>
</dbReference>
<gene>
    <name evidence="2" type="ORF">EHS11_13845</name>
</gene>
<dbReference type="Pfam" id="PF05050">
    <property type="entry name" value="Methyltransf_21"/>
    <property type="match status" value="1"/>
</dbReference>
<dbReference type="GO" id="GO:0005886">
    <property type="term" value="C:plasma membrane"/>
    <property type="evidence" value="ECO:0007669"/>
    <property type="project" value="TreeGrafter"/>
</dbReference>
<dbReference type="PANTHER" id="PTHR34009">
    <property type="entry name" value="PROTEIN STAR"/>
    <property type="match status" value="1"/>
</dbReference>
<protein>
    <submittedName>
        <fullName evidence="2">FkbM family methyltransferase</fullName>
    </submittedName>
</protein>
<evidence type="ECO:0000259" key="1">
    <source>
        <dbReference type="Pfam" id="PF05050"/>
    </source>
</evidence>
<dbReference type="PANTHER" id="PTHR34009:SF2">
    <property type="entry name" value="PROTEIN STAR"/>
    <property type="match status" value="1"/>
</dbReference>
<accession>A0A4R9LKA0</accession>
<dbReference type="EMBL" id="RQHV01000061">
    <property type="protein sequence ID" value="TGN08016.1"/>
    <property type="molecule type" value="Genomic_DNA"/>
</dbReference>
<evidence type="ECO:0000313" key="2">
    <source>
        <dbReference type="EMBL" id="TGN08016.1"/>
    </source>
</evidence>
<organism evidence="2 3">
    <name type="scientific">Leptospira ilyithenensis</name>
    <dbReference type="NCBI Taxonomy" id="2484901"/>
    <lineage>
        <taxon>Bacteria</taxon>
        <taxon>Pseudomonadati</taxon>
        <taxon>Spirochaetota</taxon>
        <taxon>Spirochaetia</taxon>
        <taxon>Leptospirales</taxon>
        <taxon>Leptospiraceae</taxon>
        <taxon>Leptospira</taxon>
    </lineage>
</organism>
<dbReference type="InterPro" id="IPR053202">
    <property type="entry name" value="EGF_Rcpt_Signaling_Reg"/>
</dbReference>
<dbReference type="Proteomes" id="UP000298264">
    <property type="component" value="Unassembled WGS sequence"/>
</dbReference>
<dbReference type="InterPro" id="IPR006342">
    <property type="entry name" value="FkbM_mtfrase"/>
</dbReference>
<dbReference type="GO" id="GO:0006888">
    <property type="term" value="P:endoplasmic reticulum to Golgi vesicle-mediated transport"/>
    <property type="evidence" value="ECO:0007669"/>
    <property type="project" value="TreeGrafter"/>
</dbReference>
<name>A0A4R9LKA0_9LEPT</name>
<keyword evidence="2" id="KW-0489">Methyltransferase</keyword>
<feature type="domain" description="Methyltransferase FkbM" evidence="1">
    <location>
        <begin position="49"/>
        <end position="214"/>
    </location>
</feature>
<dbReference type="GO" id="GO:0005737">
    <property type="term" value="C:cytoplasm"/>
    <property type="evidence" value="ECO:0007669"/>
    <property type="project" value="GOC"/>
</dbReference>
<dbReference type="Gene3D" id="3.40.50.150">
    <property type="entry name" value="Vaccinia Virus protein VP39"/>
    <property type="match status" value="1"/>
</dbReference>
<keyword evidence="2" id="KW-0808">Transferase</keyword>
<dbReference type="GO" id="GO:0032259">
    <property type="term" value="P:methylation"/>
    <property type="evidence" value="ECO:0007669"/>
    <property type="project" value="UniProtKB-KW"/>
</dbReference>